<evidence type="ECO:0000259" key="7">
    <source>
        <dbReference type="Pfam" id="PF00755"/>
    </source>
</evidence>
<keyword evidence="3 5" id="KW-0012">Acyltransferase</keyword>
<dbReference type="Pfam" id="PF00755">
    <property type="entry name" value="Carn_acyltransf"/>
    <property type="match status" value="1"/>
</dbReference>
<dbReference type="InterPro" id="IPR000542">
    <property type="entry name" value="Carn_acyl_trans"/>
</dbReference>
<evidence type="ECO:0000256" key="3">
    <source>
        <dbReference type="ARBA" id="ARBA00023315"/>
    </source>
</evidence>
<dbReference type="SUPFAM" id="SSF52777">
    <property type="entry name" value="CoA-dependent acyltransferases"/>
    <property type="match status" value="2"/>
</dbReference>
<evidence type="ECO:0000313" key="8">
    <source>
        <dbReference type="EMBL" id="RKP39627.1"/>
    </source>
</evidence>
<name>A0A4Q0A0T8_9FUNG</name>
<reference evidence="9" key="1">
    <citation type="journal article" date="2018" name="Nat. Microbiol.">
        <title>Leveraging single-cell genomics to expand the fungal tree of life.</title>
        <authorList>
            <person name="Ahrendt S.R."/>
            <person name="Quandt C.A."/>
            <person name="Ciobanu D."/>
            <person name="Clum A."/>
            <person name="Salamov A."/>
            <person name="Andreopoulos B."/>
            <person name="Cheng J.F."/>
            <person name="Woyke T."/>
            <person name="Pelin A."/>
            <person name="Henrissat B."/>
            <person name="Reynolds N.K."/>
            <person name="Benny G.L."/>
            <person name="Smith M.E."/>
            <person name="James T.Y."/>
            <person name="Grigoriev I.V."/>
        </authorList>
    </citation>
    <scope>NUCLEOTIDE SEQUENCE [LARGE SCALE GENOMIC DNA]</scope>
    <source>
        <strain evidence="9">RSA 468</strain>
    </source>
</reference>
<feature type="region of interest" description="Disordered" evidence="6">
    <location>
        <begin position="1"/>
        <end position="34"/>
    </location>
</feature>
<evidence type="ECO:0000256" key="6">
    <source>
        <dbReference type="SAM" id="MobiDB-lite"/>
    </source>
</evidence>
<feature type="active site" description="Proton acceptor" evidence="4">
    <location>
        <position position="383"/>
    </location>
</feature>
<dbReference type="PANTHER" id="PTHR22589">
    <property type="entry name" value="CARNITINE O-ACYLTRANSFERASE"/>
    <property type="match status" value="1"/>
</dbReference>
<gene>
    <name evidence="8" type="ORF">BJ085DRAFT_17319</name>
</gene>
<dbReference type="InterPro" id="IPR042231">
    <property type="entry name" value="Cho/carn_acyl_trans_2"/>
</dbReference>
<dbReference type="PROSITE" id="PS00440">
    <property type="entry name" value="ACYLTRANSF_C_2"/>
    <property type="match status" value="1"/>
</dbReference>
<dbReference type="Gene3D" id="3.30.559.10">
    <property type="entry name" value="Chloramphenicol acetyltransferase-like domain"/>
    <property type="match status" value="1"/>
</dbReference>
<accession>A0A4Q0A0T8</accession>
<comment type="similarity">
    <text evidence="1 5">Belongs to the carnitine/choline acetyltransferase family.</text>
</comment>
<dbReference type="AlphaFoldDB" id="A0A4Q0A0T8"/>
<dbReference type="InterPro" id="IPR039551">
    <property type="entry name" value="Cho/carn_acyl_trans"/>
</dbReference>
<dbReference type="EMBL" id="ML002256">
    <property type="protein sequence ID" value="RKP39627.1"/>
    <property type="molecule type" value="Genomic_DNA"/>
</dbReference>
<evidence type="ECO:0000256" key="4">
    <source>
        <dbReference type="PIRSR" id="PIRSR600542-1"/>
    </source>
</evidence>
<feature type="domain" description="Choline/carnitine acyltransferase" evidence="7">
    <location>
        <begin position="62"/>
        <end position="654"/>
    </location>
</feature>
<evidence type="ECO:0000256" key="1">
    <source>
        <dbReference type="ARBA" id="ARBA00005232"/>
    </source>
</evidence>
<sequence>MLSLTLKSGPGASSRGARQLASHYRPHLPKPTTTYLTSSAAFSRRHQRRLSTFANQDQLPRLPVPSLEATAERYLRSISPINTTPERQKQSEEAVSAFVAPGKGFGHELQTRLEAHDRAEPYSWLEDIWLNKGYLEWREPIFINVSWWAQFVDSPTLGVLAGANRHPAPGQFTEVQLKRASALIQYFTIVSDKLNKEEVPPEYLRKQPLDMNQYRYQFSTTRIAAMPKDHIVHQHPTPARHIIVMARDQVFQVEVLGPRGEVISQVAIQEQLRQVVKQVEALPELDPAVGSLTTTNRDIWAQTRDQLRHQSSASAVHRTNFTAIDSALFAVCLDDQVDPATAVDINRSKDHFFHNFDGRNRWMDKSLQIIVLNNGRAGVNGEHTASDAATPGGIFNAALMMEEKSGGKDLVPSSSGTQSLTPPRHLRWQVEPSTRQAIADARQRALATSSQLGTELAHFNDYGAQWIKQAQFSPDSFLQMALQLAYYRLHRQPCPTYETASIRTFLHGRTETCRSFSPEAAEFVHKFMDPSTPTATKVHLLQRAITAHRSLMLAASEGQGVDRHLLGLRSMIRNPEEQARATLFNDPTYLQSISFILSTSNLSPGTYFYGGFAPGVAEGYGSNYSIGPDGIKLSVSSWKGLSQSTDAGAFKDAILDSLRDIQAVVDQSRSAST</sequence>
<keyword evidence="9" id="KW-1185">Reference proteome</keyword>
<dbReference type="InterPro" id="IPR023213">
    <property type="entry name" value="CAT-like_dom_sf"/>
</dbReference>
<dbReference type="STRING" id="215637.A0A4Q0A0T8"/>
<dbReference type="GO" id="GO:0016746">
    <property type="term" value="F:acyltransferase activity"/>
    <property type="evidence" value="ECO:0007669"/>
    <property type="project" value="UniProtKB-KW"/>
</dbReference>
<keyword evidence="2 5" id="KW-0808">Transferase</keyword>
<dbReference type="PANTHER" id="PTHR22589:SF107">
    <property type="entry name" value="CHOLINE_CARNITINE ACYLTRANSFERASE DOMAIN-CONTAINING PROTEIN"/>
    <property type="match status" value="1"/>
</dbReference>
<protein>
    <submittedName>
        <fullName evidence="8">Acyltransferase ChoActase/COT/CPT</fullName>
    </submittedName>
</protein>
<dbReference type="PROSITE" id="PS00439">
    <property type="entry name" value="ACYLTRANSF_C_1"/>
    <property type="match status" value="1"/>
</dbReference>
<proteinExistence type="inferred from homology"/>
<organism evidence="8 9">
    <name type="scientific">Dimargaris cristalligena</name>
    <dbReference type="NCBI Taxonomy" id="215637"/>
    <lineage>
        <taxon>Eukaryota</taxon>
        <taxon>Fungi</taxon>
        <taxon>Fungi incertae sedis</taxon>
        <taxon>Zoopagomycota</taxon>
        <taxon>Kickxellomycotina</taxon>
        <taxon>Dimargaritomycetes</taxon>
        <taxon>Dimargaritales</taxon>
        <taxon>Dimargaritaceae</taxon>
        <taxon>Dimargaris</taxon>
    </lineage>
</organism>
<evidence type="ECO:0000313" key="9">
    <source>
        <dbReference type="Proteomes" id="UP000268162"/>
    </source>
</evidence>
<evidence type="ECO:0000256" key="5">
    <source>
        <dbReference type="RuleBase" id="RU003801"/>
    </source>
</evidence>
<dbReference type="Proteomes" id="UP000268162">
    <property type="component" value="Unassembled WGS sequence"/>
</dbReference>
<dbReference type="Gene3D" id="3.30.559.70">
    <property type="entry name" value="Choline/Carnitine o-acyltransferase, domain 2"/>
    <property type="match status" value="1"/>
</dbReference>
<dbReference type="OrthoDB" id="240216at2759"/>
<evidence type="ECO:0000256" key="2">
    <source>
        <dbReference type="ARBA" id="ARBA00022679"/>
    </source>
</evidence>